<comment type="caution">
    <text evidence="1">The sequence shown here is derived from an EMBL/GenBank/DDBJ whole genome shotgun (WGS) entry which is preliminary data.</text>
</comment>
<dbReference type="EMBL" id="BBXV01000029">
    <property type="protein sequence ID" value="GAQ18535.1"/>
    <property type="molecule type" value="Genomic_DNA"/>
</dbReference>
<name>A0A0U9H743_9BACI</name>
<evidence type="ECO:0000313" key="1">
    <source>
        <dbReference type="EMBL" id="GAQ18535.1"/>
    </source>
</evidence>
<evidence type="ECO:0000313" key="2">
    <source>
        <dbReference type="Proteomes" id="UP000052946"/>
    </source>
</evidence>
<sequence>MYLYHVDRQNFLHMQVGEYFAIRRSGQIMKKTIKFSMKNSPKD</sequence>
<reference evidence="2" key="1">
    <citation type="submission" date="2015-07" db="EMBL/GenBank/DDBJ databases">
        <title>Draft Genome Sequence of Oceanobacillus picturae Heshi-B3 that Was Isolated from Fermented Rice Bran with Aging Salted Mackerel, Which Was Named Heshiko as Traditional Fermented Seafood in Japan.</title>
        <authorList>
            <person name="Akuzawa S."/>
            <person name="Nakagawa J."/>
            <person name="Kanekatsu T."/>
            <person name="Kanesaki Y."/>
            <person name="Suzuki T."/>
        </authorList>
    </citation>
    <scope>NUCLEOTIDE SEQUENCE [LARGE SCALE GENOMIC DNA]</scope>
    <source>
        <strain evidence="2">Heshi-B3</strain>
    </source>
</reference>
<organism evidence="1 2">
    <name type="scientific">Oceanobacillus picturae</name>
    <dbReference type="NCBI Taxonomy" id="171693"/>
    <lineage>
        <taxon>Bacteria</taxon>
        <taxon>Bacillati</taxon>
        <taxon>Bacillota</taxon>
        <taxon>Bacilli</taxon>
        <taxon>Bacillales</taxon>
        <taxon>Bacillaceae</taxon>
        <taxon>Oceanobacillus</taxon>
    </lineage>
</organism>
<protein>
    <submittedName>
        <fullName evidence="1">Myelin regulatory factor isoform X3</fullName>
    </submittedName>
</protein>
<proteinExistence type="predicted"/>
<dbReference type="Proteomes" id="UP000052946">
    <property type="component" value="Unassembled WGS sequence"/>
</dbReference>
<dbReference type="AlphaFoldDB" id="A0A0U9H743"/>
<reference evidence="1 2" key="2">
    <citation type="journal article" date="2016" name="Genome Announc.">
        <title>Draft Genome Sequence of Oceanobacillus picturae Heshi-B3, Isolated from Fermented Rice Bran in a Traditional Japanese Seafood Dish.</title>
        <authorList>
            <person name="Akuzawa S."/>
            <person name="Nagaoka J."/>
            <person name="Kanekatsu M."/>
            <person name="Kanesaki Y."/>
            <person name="Suzuki T."/>
        </authorList>
    </citation>
    <scope>NUCLEOTIDE SEQUENCE [LARGE SCALE GENOMIC DNA]</scope>
    <source>
        <strain evidence="1 2">Heshi-B3</strain>
    </source>
</reference>
<accession>A0A0U9H743</accession>
<gene>
    <name evidence="1" type="ORF">OPHB3_2476</name>
</gene>